<reference evidence="1" key="1">
    <citation type="submission" date="2019-11" db="EMBL/GenBank/DDBJ databases">
        <authorList>
            <person name="Feng L."/>
        </authorList>
    </citation>
    <scope>NUCLEOTIDE SEQUENCE</scope>
    <source>
        <strain evidence="1">SSalivariusLFYP6</strain>
    </source>
</reference>
<accession>A0A6N3DN89</accession>
<protein>
    <submittedName>
        <fullName evidence="1">Uncharacterized protein</fullName>
    </submittedName>
</protein>
<proteinExistence type="predicted"/>
<organism evidence="1">
    <name type="scientific">Streptococcus salivarius</name>
    <dbReference type="NCBI Taxonomy" id="1304"/>
    <lineage>
        <taxon>Bacteria</taxon>
        <taxon>Bacillati</taxon>
        <taxon>Bacillota</taxon>
        <taxon>Bacilli</taxon>
        <taxon>Lactobacillales</taxon>
        <taxon>Streptococcaceae</taxon>
        <taxon>Streptococcus</taxon>
    </lineage>
</organism>
<name>A0A6N3DN89_STRSL</name>
<dbReference type="AlphaFoldDB" id="A0A6N3DN89"/>
<gene>
    <name evidence="1" type="ORF">SSLFYP6_00251</name>
</gene>
<evidence type="ECO:0000313" key="1">
    <source>
        <dbReference type="EMBL" id="VYU27273.1"/>
    </source>
</evidence>
<dbReference type="EMBL" id="CACRUJ010000015">
    <property type="protein sequence ID" value="VYU27273.1"/>
    <property type="molecule type" value="Genomic_DNA"/>
</dbReference>
<sequence>MLKGSCLCKAVTYTLDEELSELVFSTVHSVGKQLRLPIQLMLKLAVKI</sequence>